<dbReference type="InterPro" id="IPR000182">
    <property type="entry name" value="GNAT_dom"/>
</dbReference>
<dbReference type="CDD" id="cd04301">
    <property type="entry name" value="NAT_SF"/>
    <property type="match status" value="1"/>
</dbReference>
<keyword evidence="3" id="KW-1185">Reference proteome</keyword>
<dbReference type="AlphaFoldDB" id="A0A7G3G5R7"/>
<protein>
    <submittedName>
        <fullName evidence="2">GNAT family N-acetyltransferase</fullName>
    </submittedName>
</protein>
<dbReference type="KEGG" id="ifl:C1H71_00555"/>
<dbReference type="RefSeq" id="WP_130104824.1">
    <property type="nucleotide sequence ID" value="NZ_CP025781.1"/>
</dbReference>
<name>A0A7G3G5R7_9NEIS</name>
<dbReference type="GO" id="GO:0016747">
    <property type="term" value="F:acyltransferase activity, transferring groups other than amino-acyl groups"/>
    <property type="evidence" value="ECO:0007669"/>
    <property type="project" value="InterPro"/>
</dbReference>
<evidence type="ECO:0000313" key="2">
    <source>
        <dbReference type="EMBL" id="QBC42195.1"/>
    </source>
</evidence>
<gene>
    <name evidence="2" type="ORF">C1H71_00555</name>
</gene>
<dbReference type="Pfam" id="PF00583">
    <property type="entry name" value="Acetyltransf_1"/>
    <property type="match status" value="1"/>
</dbReference>
<sequence length="146" mass="16241">MNYKLSLTDIADEQVRKAILGPLTEYNTSQAGARNSSPLVITIADEAGEIVGGLWGHTGYEWLFTQLLVVPASHRGMGIGSKLLSMAEEEAIYRGCTGAWLDTFEFQARGFYERIGYTCFAELPNYPTGFSRYFMKKSLRKPSPEA</sequence>
<evidence type="ECO:0000313" key="3">
    <source>
        <dbReference type="Proteomes" id="UP000515917"/>
    </source>
</evidence>
<evidence type="ECO:0000259" key="1">
    <source>
        <dbReference type="PROSITE" id="PS51186"/>
    </source>
</evidence>
<organism evidence="2 3">
    <name type="scientific">Iodobacter fluviatilis</name>
    <dbReference type="NCBI Taxonomy" id="537"/>
    <lineage>
        <taxon>Bacteria</taxon>
        <taxon>Pseudomonadati</taxon>
        <taxon>Pseudomonadota</taxon>
        <taxon>Betaproteobacteria</taxon>
        <taxon>Neisseriales</taxon>
        <taxon>Chitinibacteraceae</taxon>
        <taxon>Iodobacter</taxon>
    </lineage>
</organism>
<dbReference type="PROSITE" id="PS51186">
    <property type="entry name" value="GNAT"/>
    <property type="match status" value="1"/>
</dbReference>
<keyword evidence="2" id="KW-0808">Transferase</keyword>
<dbReference type="EMBL" id="CP025781">
    <property type="protein sequence ID" value="QBC42195.1"/>
    <property type="molecule type" value="Genomic_DNA"/>
</dbReference>
<proteinExistence type="predicted"/>
<dbReference type="Gene3D" id="3.40.630.30">
    <property type="match status" value="1"/>
</dbReference>
<dbReference type="SUPFAM" id="SSF55729">
    <property type="entry name" value="Acyl-CoA N-acyltransferases (Nat)"/>
    <property type="match status" value="1"/>
</dbReference>
<dbReference type="InterPro" id="IPR016181">
    <property type="entry name" value="Acyl_CoA_acyltransferase"/>
</dbReference>
<accession>A0A7G3G5R7</accession>
<dbReference type="Proteomes" id="UP000515917">
    <property type="component" value="Chromosome"/>
</dbReference>
<feature type="domain" description="N-acetyltransferase" evidence="1">
    <location>
        <begin position="1"/>
        <end position="140"/>
    </location>
</feature>
<reference evidence="2 3" key="1">
    <citation type="submission" date="2018-01" db="EMBL/GenBank/DDBJ databases">
        <title>Genome sequence of Iodobacter sp. strain PCH194 isolated from Indian Trans-Himalaya.</title>
        <authorList>
            <person name="Kumar V."/>
            <person name="Thakur V."/>
            <person name="Kumar S."/>
            <person name="Singh D."/>
        </authorList>
    </citation>
    <scope>NUCLEOTIDE SEQUENCE [LARGE SCALE GENOMIC DNA]</scope>
    <source>
        <strain evidence="2 3">PCH194</strain>
    </source>
</reference>